<dbReference type="OrthoDB" id="421979at2759"/>
<dbReference type="InterPro" id="IPR006740">
    <property type="entry name" value="DUF604"/>
</dbReference>
<keyword evidence="1" id="KW-0472">Membrane</keyword>
<dbReference type="KEGG" id="dzi:111294389"/>
<dbReference type="Proteomes" id="UP000515121">
    <property type="component" value="Unplaced"/>
</dbReference>
<gene>
    <name evidence="3" type="primary">LOC111294389</name>
</gene>
<feature type="transmembrane region" description="Helical" evidence="1">
    <location>
        <begin position="24"/>
        <end position="48"/>
    </location>
</feature>
<evidence type="ECO:0000256" key="1">
    <source>
        <dbReference type="SAM" id="Phobius"/>
    </source>
</evidence>
<dbReference type="FunFam" id="3.90.550.50:FF:000006">
    <property type="entry name" value="Fringe-related protein-like"/>
    <property type="match status" value="1"/>
</dbReference>
<keyword evidence="1" id="KW-1133">Transmembrane helix</keyword>
<protein>
    <submittedName>
        <fullName evidence="3">Uncharacterized protein LOC111294389</fullName>
    </submittedName>
</protein>
<reference evidence="3" key="1">
    <citation type="submission" date="2025-08" db="UniProtKB">
        <authorList>
            <consortium name="RefSeq"/>
        </authorList>
    </citation>
    <scope>IDENTIFICATION</scope>
    <source>
        <tissue evidence="3">Fruit stalk</tissue>
    </source>
</reference>
<dbReference type="RefSeq" id="XP_022743413.1">
    <property type="nucleotide sequence ID" value="XM_022887678.1"/>
</dbReference>
<sequence length="494" mass="57141">MSPRQDLLKTTAFFFSPEKPRDKFLLITRIALLVCLFTSIALVLYGSFSNRPYPFTRFTSLNQKIGSEQPPDNAPTNISHLLFGIGGSAKTWKERRAVCSLWWHVDSTLGFFWFDEKPEDNGIVNGYHTETAISLPYRISSPEWTRFKYSSSRHAVRIARIIWDSFNLKLPNVRWFVMGDDDTVFFTHNLVSVLARYDHREMWYIGGISESVEQNVMHAYDMAFGGGGFAVSYPLAEKLVKVLDGCLERYFHFYGSDQRIWACISEIGVPLTKEPGFHQFDVRGDPYGLLAAHPMTPLVSLHHLDGLMPMFPNKTRIDSLKTLIRAYRVDPGRILQQSFCYDSKRKWSFVISWGYTIQIYPWFVTAFDLHMPLQTFKTWKTWSNGPFTFNTRPMSADRCEWPIVYFLDQVEEVGISGTRTRYKLAKSEEFCNRADYALVMAVNNITVSSMKMALDYWKKAPHRQCCEIMEKGSIKSGSMLIRIRNCRKLETTTI</sequence>
<name>A0A6P5YS81_DURZI</name>
<dbReference type="Pfam" id="PF04646">
    <property type="entry name" value="DUF604"/>
    <property type="match status" value="1"/>
</dbReference>
<keyword evidence="2" id="KW-1185">Reference proteome</keyword>
<dbReference type="PANTHER" id="PTHR10811">
    <property type="entry name" value="FRINGE-RELATED"/>
    <property type="match status" value="1"/>
</dbReference>
<proteinExistence type="predicted"/>
<accession>A0A6P5YS81</accession>
<evidence type="ECO:0000313" key="2">
    <source>
        <dbReference type="Proteomes" id="UP000515121"/>
    </source>
</evidence>
<dbReference type="GeneID" id="111294389"/>
<dbReference type="Gene3D" id="3.90.550.50">
    <property type="match status" value="1"/>
</dbReference>
<organism evidence="2 3">
    <name type="scientific">Durio zibethinus</name>
    <name type="common">Durian</name>
    <dbReference type="NCBI Taxonomy" id="66656"/>
    <lineage>
        <taxon>Eukaryota</taxon>
        <taxon>Viridiplantae</taxon>
        <taxon>Streptophyta</taxon>
        <taxon>Embryophyta</taxon>
        <taxon>Tracheophyta</taxon>
        <taxon>Spermatophyta</taxon>
        <taxon>Magnoliopsida</taxon>
        <taxon>eudicotyledons</taxon>
        <taxon>Gunneridae</taxon>
        <taxon>Pentapetalae</taxon>
        <taxon>rosids</taxon>
        <taxon>malvids</taxon>
        <taxon>Malvales</taxon>
        <taxon>Malvaceae</taxon>
        <taxon>Helicteroideae</taxon>
        <taxon>Durio</taxon>
    </lineage>
</organism>
<keyword evidence="1" id="KW-0812">Transmembrane</keyword>
<dbReference type="AlphaFoldDB" id="A0A6P5YS81"/>
<evidence type="ECO:0000313" key="3">
    <source>
        <dbReference type="RefSeq" id="XP_022743413.1"/>
    </source>
</evidence>